<evidence type="ECO:0008006" key="7">
    <source>
        <dbReference type="Google" id="ProtNLM"/>
    </source>
</evidence>
<reference evidence="5" key="1">
    <citation type="submission" date="2016-10" db="EMBL/GenBank/DDBJ databases">
        <title>Uncovering the secondary metabolism of Penicillium species provides insights into the evolution of 6-MSA pathways.</title>
        <authorList>
            <person name="Nielsen J.C."/>
            <person name="Nielsen J."/>
        </authorList>
    </citation>
    <scope>NUCLEOTIDE SEQUENCE [LARGE SCALE GENOMIC DNA]</scope>
    <source>
        <strain evidence="5">IBT 13039</strain>
    </source>
</reference>
<keyword evidence="6" id="KW-1185">Reference proteome</keyword>
<dbReference type="OMA" id="MLKETAM"/>
<sequence>MARKVALLLILTHSIQILALPTPPETPIPSKSLASASSHSKRYYFPETIPDQDEVAAMLKETAMREAGFFPPSNRPPSKPEPEPKEHKTETELRISLPDPHAAIGTDAPANPQPDSYAHQDTELSLSQSQSQSRAKEPVVVALGSDIYPIYYWPPFGFFVFSAAMVCFFTVLREIRAKK</sequence>
<evidence type="ECO:0000256" key="1">
    <source>
        <dbReference type="SAM" id="MobiDB-lite"/>
    </source>
</evidence>
<reference evidence="6" key="2">
    <citation type="journal article" date="2017" name="Nat. Microbiol.">
        <title>Global analysis of biosynthetic gene clusters reveals vast potential of secondary metabolite production in Penicillium species.</title>
        <authorList>
            <person name="Nielsen J.C."/>
            <person name="Grijseels S."/>
            <person name="Prigent S."/>
            <person name="Ji B."/>
            <person name="Dainat J."/>
            <person name="Nielsen K.F."/>
            <person name="Frisvad J.C."/>
            <person name="Workman M."/>
            <person name="Nielsen J."/>
        </authorList>
    </citation>
    <scope>NUCLEOTIDE SEQUENCE [LARGE SCALE GENOMIC DNA]</scope>
    <source>
        <strain evidence="6">IBT 13039</strain>
    </source>
</reference>
<dbReference type="EMBL" id="MOOB01000007">
    <property type="protein sequence ID" value="OQE92581.1"/>
    <property type="molecule type" value="Genomic_DNA"/>
</dbReference>
<feature type="signal peptide" evidence="3">
    <location>
        <begin position="1"/>
        <end position="19"/>
    </location>
</feature>
<dbReference type="Proteomes" id="UP001153461">
    <property type="component" value="Unassembled WGS sequence"/>
</dbReference>
<dbReference type="Proteomes" id="UP000191691">
    <property type="component" value="Unassembled WGS sequence"/>
</dbReference>
<feature type="region of interest" description="Disordered" evidence="1">
    <location>
        <begin position="67"/>
        <end position="131"/>
    </location>
</feature>
<feature type="transmembrane region" description="Helical" evidence="2">
    <location>
        <begin position="151"/>
        <end position="172"/>
    </location>
</feature>
<protein>
    <recommendedName>
        <fullName evidence="7">Protein BIG1</fullName>
    </recommendedName>
</protein>
<reference evidence="4" key="3">
    <citation type="submission" date="2021-07" db="EMBL/GenBank/DDBJ databases">
        <authorList>
            <person name="Branca A.L. A."/>
        </authorList>
    </citation>
    <scope>NUCLEOTIDE SEQUENCE</scope>
</reference>
<keyword evidence="3" id="KW-0732">Signal</keyword>
<keyword evidence="2" id="KW-1133">Transmembrane helix</keyword>
<evidence type="ECO:0000256" key="3">
    <source>
        <dbReference type="SAM" id="SignalP"/>
    </source>
</evidence>
<dbReference type="EMBL" id="CAJVNV010000166">
    <property type="protein sequence ID" value="CAG8088254.1"/>
    <property type="molecule type" value="Genomic_DNA"/>
</dbReference>
<feature type="chain" id="PRO_5012573870" description="Protein BIG1" evidence="3">
    <location>
        <begin position="20"/>
        <end position="179"/>
    </location>
</feature>
<gene>
    <name evidence="5" type="ORF">PENNAL_c0007G05980</name>
    <name evidence="4" type="ORF">PNAL_LOCUS4337</name>
</gene>
<keyword evidence="2" id="KW-0472">Membrane</keyword>
<evidence type="ECO:0000313" key="4">
    <source>
        <dbReference type="EMBL" id="CAG8088254.1"/>
    </source>
</evidence>
<dbReference type="AlphaFoldDB" id="A0A1V6YYR8"/>
<evidence type="ECO:0000313" key="6">
    <source>
        <dbReference type="Proteomes" id="UP000191691"/>
    </source>
</evidence>
<evidence type="ECO:0000256" key="2">
    <source>
        <dbReference type="SAM" id="Phobius"/>
    </source>
</evidence>
<name>A0A1V6YYR8_PENNA</name>
<evidence type="ECO:0000313" key="5">
    <source>
        <dbReference type="EMBL" id="OQE92581.1"/>
    </source>
</evidence>
<keyword evidence="2" id="KW-0812">Transmembrane</keyword>
<proteinExistence type="predicted"/>
<feature type="compositionally biased region" description="Basic and acidic residues" evidence="1">
    <location>
        <begin position="78"/>
        <end position="93"/>
    </location>
</feature>
<accession>A0A1V6YYR8</accession>
<organism evidence="5 6">
    <name type="scientific">Penicillium nalgiovense</name>
    <dbReference type="NCBI Taxonomy" id="60175"/>
    <lineage>
        <taxon>Eukaryota</taxon>
        <taxon>Fungi</taxon>
        <taxon>Dikarya</taxon>
        <taxon>Ascomycota</taxon>
        <taxon>Pezizomycotina</taxon>
        <taxon>Eurotiomycetes</taxon>
        <taxon>Eurotiomycetidae</taxon>
        <taxon>Eurotiales</taxon>
        <taxon>Aspergillaceae</taxon>
        <taxon>Penicillium</taxon>
    </lineage>
</organism>
<dbReference type="OrthoDB" id="4364385at2759"/>
<comment type="caution">
    <text evidence="5">The sequence shown here is derived from an EMBL/GenBank/DDBJ whole genome shotgun (WGS) entry which is preliminary data.</text>
</comment>